<comment type="caution">
    <text evidence="1">The sequence shown here is derived from an EMBL/GenBank/DDBJ whole genome shotgun (WGS) entry which is preliminary data.</text>
</comment>
<reference evidence="1 2" key="1">
    <citation type="submission" date="2017-12" db="EMBL/GenBank/DDBJ databases">
        <title>Hemimetabolous genomes reveal molecular basis of termite eusociality.</title>
        <authorList>
            <person name="Harrison M.C."/>
            <person name="Jongepier E."/>
            <person name="Robertson H.M."/>
            <person name="Arning N."/>
            <person name="Bitard-Feildel T."/>
            <person name="Chao H."/>
            <person name="Childers C.P."/>
            <person name="Dinh H."/>
            <person name="Doddapaneni H."/>
            <person name="Dugan S."/>
            <person name="Gowin J."/>
            <person name="Greiner C."/>
            <person name="Han Y."/>
            <person name="Hu H."/>
            <person name="Hughes D.S.T."/>
            <person name="Huylmans A.-K."/>
            <person name="Kemena C."/>
            <person name="Kremer L.P.M."/>
            <person name="Lee S.L."/>
            <person name="Lopez-Ezquerra A."/>
            <person name="Mallet L."/>
            <person name="Monroy-Kuhn J.M."/>
            <person name="Moser A."/>
            <person name="Murali S.C."/>
            <person name="Muzny D.M."/>
            <person name="Otani S."/>
            <person name="Piulachs M.-D."/>
            <person name="Poelchau M."/>
            <person name="Qu J."/>
            <person name="Schaub F."/>
            <person name="Wada-Katsumata A."/>
            <person name="Worley K.C."/>
            <person name="Xie Q."/>
            <person name="Ylla G."/>
            <person name="Poulsen M."/>
            <person name="Gibbs R.A."/>
            <person name="Schal C."/>
            <person name="Richards S."/>
            <person name="Belles X."/>
            <person name="Korb J."/>
            <person name="Bornberg-Bauer E."/>
        </authorList>
    </citation>
    <scope>NUCLEOTIDE SEQUENCE [LARGE SCALE GENOMIC DNA]</scope>
    <source>
        <tissue evidence="1">Whole body</tissue>
    </source>
</reference>
<protein>
    <submittedName>
        <fullName evidence="1">Uncharacterized protein</fullName>
    </submittedName>
</protein>
<proteinExistence type="predicted"/>
<gene>
    <name evidence="1" type="ORF">B7P43_G14956</name>
</gene>
<keyword evidence="2" id="KW-1185">Reference proteome</keyword>
<sequence length="55" mass="6569">MIFDIENVFINIPLIEVENIKEIPNNDNHTLEKEKQELVTLLNIILEQNYLQFND</sequence>
<evidence type="ECO:0000313" key="2">
    <source>
        <dbReference type="Proteomes" id="UP000235965"/>
    </source>
</evidence>
<dbReference type="Proteomes" id="UP000235965">
    <property type="component" value="Unassembled WGS sequence"/>
</dbReference>
<dbReference type="InParanoid" id="A0A2J7PDZ7"/>
<dbReference type="EMBL" id="NEVH01026121">
    <property type="protein sequence ID" value="PNF14555.1"/>
    <property type="molecule type" value="Genomic_DNA"/>
</dbReference>
<organism evidence="1 2">
    <name type="scientific">Cryptotermes secundus</name>
    <dbReference type="NCBI Taxonomy" id="105785"/>
    <lineage>
        <taxon>Eukaryota</taxon>
        <taxon>Metazoa</taxon>
        <taxon>Ecdysozoa</taxon>
        <taxon>Arthropoda</taxon>
        <taxon>Hexapoda</taxon>
        <taxon>Insecta</taxon>
        <taxon>Pterygota</taxon>
        <taxon>Neoptera</taxon>
        <taxon>Polyneoptera</taxon>
        <taxon>Dictyoptera</taxon>
        <taxon>Blattodea</taxon>
        <taxon>Blattoidea</taxon>
        <taxon>Termitoidae</taxon>
        <taxon>Kalotermitidae</taxon>
        <taxon>Cryptotermitinae</taxon>
        <taxon>Cryptotermes</taxon>
    </lineage>
</organism>
<dbReference type="AlphaFoldDB" id="A0A2J7PDZ7"/>
<evidence type="ECO:0000313" key="1">
    <source>
        <dbReference type="EMBL" id="PNF14555.1"/>
    </source>
</evidence>
<name>A0A2J7PDZ7_9NEOP</name>
<accession>A0A2J7PDZ7</accession>